<evidence type="ECO:0000313" key="22">
    <source>
        <dbReference type="Proteomes" id="UP000504617"/>
    </source>
</evidence>
<comment type="cofactor">
    <cofactor evidence="19">
        <name>Mg(2+)</name>
        <dbReference type="ChEBI" id="CHEBI:18420"/>
    </cofactor>
    <cofactor evidence="19">
        <name>Mn(2+)</name>
        <dbReference type="ChEBI" id="CHEBI:29035"/>
    </cofactor>
</comment>
<keyword evidence="7 19" id="KW-0812">Transmembrane</keyword>
<keyword evidence="8 20" id="KW-0732">Signal</keyword>
<dbReference type="GO" id="GO:0046872">
    <property type="term" value="F:metal ion binding"/>
    <property type="evidence" value="ECO:0007669"/>
    <property type="project" value="UniProtKB-KW"/>
</dbReference>
<evidence type="ECO:0000256" key="15">
    <source>
        <dbReference type="ARBA" id="ARBA00023170"/>
    </source>
</evidence>
<dbReference type="GO" id="GO:0032502">
    <property type="term" value="P:developmental process"/>
    <property type="evidence" value="ECO:0007669"/>
    <property type="project" value="UniProtKB-ARBA"/>
</dbReference>
<keyword evidence="12 19" id="KW-1133">Transmembrane helix</keyword>
<dbReference type="InterPro" id="IPR008271">
    <property type="entry name" value="Ser/Thr_kinase_AS"/>
</dbReference>
<dbReference type="PANTHER" id="PTHR23255:SF70">
    <property type="entry name" value="ACTIVIN RECEPTOR TYPE-2B"/>
    <property type="match status" value="1"/>
</dbReference>
<dbReference type="GO" id="GO:0005576">
    <property type="term" value="C:extracellular region"/>
    <property type="evidence" value="ECO:0007669"/>
    <property type="project" value="UniProtKB-SubCell"/>
</dbReference>
<evidence type="ECO:0000259" key="21">
    <source>
        <dbReference type="PROSITE" id="PS50011"/>
    </source>
</evidence>
<gene>
    <name evidence="23" type="primary">ACVR2B</name>
</gene>
<keyword evidence="19" id="KW-0479">Metal-binding</keyword>
<keyword evidence="6 19" id="KW-0808">Transferase</keyword>
<dbReference type="FunFam" id="3.30.200.20:FF:000094">
    <property type="entry name" value="Serine/threonine-protein kinase receptor"/>
    <property type="match status" value="1"/>
</dbReference>
<dbReference type="FunFam" id="1.10.510.10:FF:000099">
    <property type="entry name" value="Serine/threonine-protein kinase receptor"/>
    <property type="match status" value="1"/>
</dbReference>
<feature type="chain" id="PRO_5027118180" description="Serine/threonine-protein kinase receptor" evidence="20">
    <location>
        <begin position="23"/>
        <end position="620"/>
    </location>
</feature>
<dbReference type="GO" id="GO:0048185">
    <property type="term" value="F:activin binding"/>
    <property type="evidence" value="ECO:0007669"/>
    <property type="project" value="TreeGrafter"/>
</dbReference>
<dbReference type="SUPFAM" id="SSF56112">
    <property type="entry name" value="Protein kinase-like (PK-like)"/>
    <property type="match status" value="1"/>
</dbReference>
<evidence type="ECO:0000256" key="14">
    <source>
        <dbReference type="ARBA" id="ARBA00023157"/>
    </source>
</evidence>
<feature type="signal peptide" evidence="20">
    <location>
        <begin position="1"/>
        <end position="22"/>
    </location>
</feature>
<dbReference type="KEGG" id="tsr:106556961"/>
<dbReference type="Gene3D" id="3.30.200.20">
    <property type="entry name" value="Phosphorylase Kinase, domain 1"/>
    <property type="match status" value="1"/>
</dbReference>
<evidence type="ECO:0000256" key="5">
    <source>
        <dbReference type="ARBA" id="ARBA00022527"/>
    </source>
</evidence>
<evidence type="ECO:0000256" key="2">
    <source>
        <dbReference type="ARBA" id="ARBA00004613"/>
    </source>
</evidence>
<evidence type="ECO:0000256" key="13">
    <source>
        <dbReference type="ARBA" id="ARBA00023136"/>
    </source>
</evidence>
<keyword evidence="14" id="KW-1015">Disulfide bond</keyword>
<dbReference type="InterPro" id="IPR045860">
    <property type="entry name" value="Snake_toxin-like_sf"/>
</dbReference>
<keyword evidence="4" id="KW-0964">Secreted</keyword>
<accession>A0A6I9Z6D0</accession>
<evidence type="ECO:0000256" key="19">
    <source>
        <dbReference type="RuleBase" id="RU361271"/>
    </source>
</evidence>
<dbReference type="PROSITE" id="PS50011">
    <property type="entry name" value="PROTEIN_KINASE_DOM"/>
    <property type="match status" value="1"/>
</dbReference>
<dbReference type="InterPro" id="IPR000472">
    <property type="entry name" value="Activin_recp"/>
</dbReference>
<dbReference type="GO" id="GO:0017002">
    <property type="term" value="F:activin receptor activity"/>
    <property type="evidence" value="ECO:0007669"/>
    <property type="project" value="TreeGrafter"/>
</dbReference>
<evidence type="ECO:0000256" key="6">
    <source>
        <dbReference type="ARBA" id="ARBA00022679"/>
    </source>
</evidence>
<reference evidence="23" key="1">
    <citation type="submission" date="2025-08" db="UniProtKB">
        <authorList>
            <consortium name="RefSeq"/>
        </authorList>
    </citation>
    <scope>IDENTIFICATION</scope>
    <source>
        <tissue evidence="23">Skeletal muscle</tissue>
    </source>
</reference>
<evidence type="ECO:0000256" key="20">
    <source>
        <dbReference type="SAM" id="SignalP"/>
    </source>
</evidence>
<dbReference type="InterPro" id="IPR000719">
    <property type="entry name" value="Prot_kinase_dom"/>
</dbReference>
<evidence type="ECO:0000313" key="23">
    <source>
        <dbReference type="RefSeq" id="XP_013931486.1"/>
    </source>
</evidence>
<dbReference type="Pfam" id="PF00069">
    <property type="entry name" value="Pkinase"/>
    <property type="match status" value="1"/>
</dbReference>
<evidence type="ECO:0000256" key="17">
    <source>
        <dbReference type="ARBA" id="ARBA00047681"/>
    </source>
</evidence>
<keyword evidence="10 19" id="KW-0418">Kinase</keyword>
<keyword evidence="9 19" id="KW-0547">Nucleotide-binding</keyword>
<dbReference type="InterPro" id="IPR000333">
    <property type="entry name" value="TGFB_receptor"/>
</dbReference>
<name>A0A6I9Z6D0_9SAUR</name>
<dbReference type="FunFam" id="2.10.60.10:FF:000002">
    <property type="entry name" value="Serine/threonine-protein kinase receptor"/>
    <property type="match status" value="1"/>
</dbReference>
<dbReference type="EC" id="2.7.11.30" evidence="19"/>
<dbReference type="PRINTS" id="PR00653">
    <property type="entry name" value="ACTIVIN2R"/>
</dbReference>
<dbReference type="CDD" id="cd14140">
    <property type="entry name" value="STKc_ACVR2b"/>
    <property type="match status" value="1"/>
</dbReference>
<comment type="catalytic activity">
    <reaction evidence="17">
        <text>L-seryl-[receptor-protein] + ATP = O-phospho-L-seryl-[receptor-protein] + ADP + H(+)</text>
        <dbReference type="Rhea" id="RHEA:18673"/>
        <dbReference type="Rhea" id="RHEA-COMP:11022"/>
        <dbReference type="Rhea" id="RHEA-COMP:11023"/>
        <dbReference type="ChEBI" id="CHEBI:15378"/>
        <dbReference type="ChEBI" id="CHEBI:29999"/>
        <dbReference type="ChEBI" id="CHEBI:30616"/>
        <dbReference type="ChEBI" id="CHEBI:83421"/>
        <dbReference type="ChEBI" id="CHEBI:456216"/>
        <dbReference type="EC" id="2.7.11.30"/>
    </reaction>
</comment>
<keyword evidence="11 19" id="KW-0067">ATP-binding</keyword>
<keyword evidence="15 19" id="KW-0675">Receptor</keyword>
<dbReference type="PROSITE" id="PS00108">
    <property type="entry name" value="PROTEIN_KINASE_ST"/>
    <property type="match status" value="1"/>
</dbReference>
<dbReference type="CTD" id="93"/>
<keyword evidence="22" id="KW-1185">Reference proteome</keyword>
<dbReference type="InterPro" id="IPR011009">
    <property type="entry name" value="Kinase-like_dom_sf"/>
</dbReference>
<evidence type="ECO:0000256" key="4">
    <source>
        <dbReference type="ARBA" id="ARBA00022525"/>
    </source>
</evidence>
<dbReference type="GeneID" id="106556961"/>
<dbReference type="Proteomes" id="UP000504617">
    <property type="component" value="Unplaced"/>
</dbReference>
<proteinExistence type="inferred from homology"/>
<comment type="catalytic activity">
    <reaction evidence="18 19">
        <text>L-threonyl-[receptor-protein] + ATP = O-phospho-L-threonyl-[receptor-protein] + ADP + H(+)</text>
        <dbReference type="Rhea" id="RHEA:44880"/>
        <dbReference type="Rhea" id="RHEA-COMP:11024"/>
        <dbReference type="Rhea" id="RHEA-COMP:11025"/>
        <dbReference type="ChEBI" id="CHEBI:15378"/>
        <dbReference type="ChEBI" id="CHEBI:30013"/>
        <dbReference type="ChEBI" id="CHEBI:30616"/>
        <dbReference type="ChEBI" id="CHEBI:61977"/>
        <dbReference type="ChEBI" id="CHEBI:456216"/>
        <dbReference type="EC" id="2.7.11.30"/>
    </reaction>
</comment>
<keyword evidence="19" id="KW-0460">Magnesium</keyword>
<keyword evidence="16" id="KW-0325">Glycoprotein</keyword>
<dbReference type="SUPFAM" id="SSF57302">
    <property type="entry name" value="Snake toxin-like"/>
    <property type="match status" value="1"/>
</dbReference>
<evidence type="ECO:0000256" key="16">
    <source>
        <dbReference type="ARBA" id="ARBA00023180"/>
    </source>
</evidence>
<organism evidence="22 23">
    <name type="scientific">Thamnophis sirtalis</name>
    <dbReference type="NCBI Taxonomy" id="35019"/>
    <lineage>
        <taxon>Eukaryota</taxon>
        <taxon>Metazoa</taxon>
        <taxon>Chordata</taxon>
        <taxon>Craniata</taxon>
        <taxon>Vertebrata</taxon>
        <taxon>Euteleostomi</taxon>
        <taxon>Lepidosauria</taxon>
        <taxon>Squamata</taxon>
        <taxon>Bifurcata</taxon>
        <taxon>Unidentata</taxon>
        <taxon>Episquamata</taxon>
        <taxon>Toxicofera</taxon>
        <taxon>Serpentes</taxon>
        <taxon>Colubroidea</taxon>
        <taxon>Colubridae</taxon>
        <taxon>Natricinae</taxon>
        <taxon>Thamnophis</taxon>
    </lineage>
</organism>
<dbReference type="GO" id="GO:0048179">
    <property type="term" value="C:activin receptor complex"/>
    <property type="evidence" value="ECO:0007669"/>
    <property type="project" value="TreeGrafter"/>
</dbReference>
<evidence type="ECO:0000256" key="7">
    <source>
        <dbReference type="ARBA" id="ARBA00022692"/>
    </source>
</evidence>
<evidence type="ECO:0000256" key="11">
    <source>
        <dbReference type="ARBA" id="ARBA00022840"/>
    </source>
</evidence>
<keyword evidence="5 19" id="KW-0723">Serine/threonine-protein kinase</keyword>
<comment type="subcellular location">
    <subcellularLocation>
        <location evidence="1 19">Membrane</location>
        <topology evidence="1 19">Single-pass type I membrane protein</topology>
    </subcellularLocation>
    <subcellularLocation>
        <location evidence="2">Secreted</location>
    </subcellularLocation>
</comment>
<evidence type="ECO:0000256" key="1">
    <source>
        <dbReference type="ARBA" id="ARBA00004479"/>
    </source>
</evidence>
<dbReference type="AlphaFoldDB" id="A0A6I9Z6D0"/>
<evidence type="ECO:0000256" key="18">
    <source>
        <dbReference type="ARBA" id="ARBA00048773"/>
    </source>
</evidence>
<evidence type="ECO:0000256" key="10">
    <source>
        <dbReference type="ARBA" id="ARBA00022777"/>
    </source>
</evidence>
<protein>
    <recommendedName>
        <fullName evidence="19">Serine/threonine-protein kinase receptor</fullName>
        <ecNumber evidence="19">2.7.11.30</ecNumber>
    </recommendedName>
</protein>
<dbReference type="PANTHER" id="PTHR23255">
    <property type="entry name" value="TRANSFORMING GROWTH FACTOR-BETA RECEPTOR TYPE I AND II"/>
    <property type="match status" value="1"/>
</dbReference>
<dbReference type="GO" id="GO:0005524">
    <property type="term" value="F:ATP binding"/>
    <property type="evidence" value="ECO:0007669"/>
    <property type="project" value="UniProtKB-UniRule"/>
</dbReference>
<keyword evidence="13 19" id="KW-0472">Membrane</keyword>
<evidence type="ECO:0000256" key="9">
    <source>
        <dbReference type="ARBA" id="ARBA00022741"/>
    </source>
</evidence>
<dbReference type="Gene3D" id="1.10.510.10">
    <property type="entry name" value="Transferase(Phosphotransferase) domain 1"/>
    <property type="match status" value="1"/>
</dbReference>
<dbReference type="RefSeq" id="XP_013931486.1">
    <property type="nucleotide sequence ID" value="XM_014076011.1"/>
</dbReference>
<dbReference type="OrthoDB" id="547665at2759"/>
<dbReference type="GO" id="GO:0071363">
    <property type="term" value="P:cellular response to growth factor stimulus"/>
    <property type="evidence" value="ECO:0007669"/>
    <property type="project" value="TreeGrafter"/>
</dbReference>
<dbReference type="CDD" id="cd23632">
    <property type="entry name" value="TFP_LU_ECD_ACVR2B"/>
    <property type="match status" value="1"/>
</dbReference>
<evidence type="ECO:0000256" key="3">
    <source>
        <dbReference type="ARBA" id="ARBA00009605"/>
    </source>
</evidence>
<evidence type="ECO:0000256" key="12">
    <source>
        <dbReference type="ARBA" id="ARBA00022989"/>
    </source>
</evidence>
<feature type="domain" description="Protein kinase" evidence="21">
    <location>
        <begin position="246"/>
        <end position="538"/>
    </location>
</feature>
<sequence length="620" mass="70857">MKISWLTFAFLWGSICTRSGQGEAETRECIYYNANWELEKTNQSGVERCEGEKDKRLHCYASWRNNSGSIELVKKGCWLDDFNCYDREECVATEENPQVYFCCCEGNFCNEKFTHLPEPNGPQGSEKRRLAMKRFEERLQKLVSLQILADVAVQNFLFWRHVEPSSKQLPFVNDTHLREMVYEPPPPNASLLHVVVYSLFPMTALSIAILLAFWMYRHRKPPYGHVDVSEDPGPPPPSPMVGLKPLQLLEVKARGRFGCVWKAQLMNEHVAVKIFPVQDKQSWQSERDIFNTPGMKHENLLQFIAAEKRGTNLETELWLITAFHEKGSLTDYLKGNVITWNELCHVAETMARGLAYLHEDIPWCKGEGHKPAIAHRDFKSKNVLLKNDLTAVLADFGLAVRFEPGKPPGDTHGQVNLQVGTRRYMAPEVLEGAINFQRDSFLRIDMYAMGLVLWELLSRCTATDGPVDEYLLPFEEEIGQHPSLEELQEIVVHKKMRPVFKDHWFKHPGVAQLCVTIEECWDHDAEARLSAGCVEERIAQIRKSANGSTLDCLVSIVTSVTNVDLLPKDFLDSQPSQMWYPSPRILILHGQNSCWLKTLQSRPIWQTPGGKRLAYSISSV</sequence>
<dbReference type="Gene3D" id="2.10.60.10">
    <property type="entry name" value="CD59"/>
    <property type="match status" value="1"/>
</dbReference>
<comment type="similarity">
    <text evidence="3 19">Belongs to the protein kinase superfamily. TKL Ser/Thr protein kinase family. TGFB receptor subfamily.</text>
</comment>
<keyword evidence="19" id="KW-0464">Manganese</keyword>
<evidence type="ECO:0000256" key="8">
    <source>
        <dbReference type="ARBA" id="ARBA00022729"/>
    </source>
</evidence>
<feature type="transmembrane region" description="Helical" evidence="19">
    <location>
        <begin position="194"/>
        <end position="216"/>
    </location>
</feature>
<dbReference type="Pfam" id="PF01064">
    <property type="entry name" value="Activin_recp"/>
    <property type="match status" value="1"/>
</dbReference>